<keyword evidence="5 6" id="KW-0472">Membrane</keyword>
<feature type="transmembrane region" description="Helical" evidence="6">
    <location>
        <begin position="406"/>
        <end position="427"/>
    </location>
</feature>
<feature type="transmembrane region" description="Helical" evidence="6">
    <location>
        <begin position="84"/>
        <end position="100"/>
    </location>
</feature>
<evidence type="ECO:0000256" key="5">
    <source>
        <dbReference type="ARBA" id="ARBA00023136"/>
    </source>
</evidence>
<evidence type="ECO:0000313" key="8">
    <source>
        <dbReference type="EMBL" id="UUL82491.1"/>
    </source>
</evidence>
<dbReference type="EMBL" id="CP101740">
    <property type="protein sequence ID" value="UUL82491.1"/>
    <property type="molecule type" value="Genomic_DNA"/>
</dbReference>
<feature type="transmembrane region" description="Helical" evidence="6">
    <location>
        <begin position="106"/>
        <end position="123"/>
    </location>
</feature>
<accession>A0ABY5L8L3</accession>
<comment type="subcellular location">
    <subcellularLocation>
        <location evidence="1">Membrane</location>
        <topology evidence="1">Multi-pass membrane protein</topology>
    </subcellularLocation>
</comment>
<dbReference type="PANTHER" id="PTHR19432">
    <property type="entry name" value="SUGAR TRANSPORTER"/>
    <property type="match status" value="1"/>
</dbReference>
<keyword evidence="3 6" id="KW-0812">Transmembrane</keyword>
<dbReference type="InterPro" id="IPR011701">
    <property type="entry name" value="MFS"/>
</dbReference>
<reference evidence="8" key="1">
    <citation type="submission" date="2022-07" db="EMBL/GenBank/DDBJ databases">
        <title>Sphingomonas sp. nov., a novel bacterium isolated from the north slope of the Mount Everest.</title>
        <authorList>
            <person name="Cui X."/>
            <person name="Liu Y."/>
        </authorList>
    </citation>
    <scope>NUCLEOTIDE SEQUENCE</scope>
    <source>
        <strain evidence="8">S5-59</strain>
    </source>
</reference>
<feature type="transmembrane region" description="Helical" evidence="6">
    <location>
        <begin position="185"/>
        <end position="203"/>
    </location>
</feature>
<feature type="transmembrane region" description="Helical" evidence="6">
    <location>
        <begin position="51"/>
        <end position="72"/>
    </location>
</feature>
<evidence type="ECO:0000256" key="6">
    <source>
        <dbReference type="SAM" id="Phobius"/>
    </source>
</evidence>
<proteinExistence type="predicted"/>
<name>A0ABY5L8L3_9SPHN</name>
<evidence type="ECO:0000259" key="7">
    <source>
        <dbReference type="PROSITE" id="PS50850"/>
    </source>
</evidence>
<dbReference type="SUPFAM" id="SSF103473">
    <property type="entry name" value="MFS general substrate transporter"/>
    <property type="match status" value="1"/>
</dbReference>
<keyword evidence="4 6" id="KW-1133">Transmembrane helix</keyword>
<dbReference type="Pfam" id="PF07690">
    <property type="entry name" value="MFS_1"/>
    <property type="match status" value="1"/>
</dbReference>
<dbReference type="Proteomes" id="UP001058533">
    <property type="component" value="Chromosome"/>
</dbReference>
<organism evidence="8 9">
    <name type="scientific">Sphingomonas qomolangmaensis</name>
    <dbReference type="NCBI Taxonomy" id="2918765"/>
    <lineage>
        <taxon>Bacteria</taxon>
        <taxon>Pseudomonadati</taxon>
        <taxon>Pseudomonadota</taxon>
        <taxon>Alphaproteobacteria</taxon>
        <taxon>Sphingomonadales</taxon>
        <taxon>Sphingomonadaceae</taxon>
        <taxon>Sphingomonas</taxon>
    </lineage>
</organism>
<feature type="transmembrane region" description="Helical" evidence="6">
    <location>
        <begin position="144"/>
        <end position="165"/>
    </location>
</feature>
<feature type="transmembrane region" description="Helical" evidence="6">
    <location>
        <begin position="473"/>
        <end position="492"/>
    </location>
</feature>
<dbReference type="InterPro" id="IPR020846">
    <property type="entry name" value="MFS_dom"/>
</dbReference>
<feature type="transmembrane region" description="Helical" evidence="6">
    <location>
        <begin position="238"/>
        <end position="255"/>
    </location>
</feature>
<evidence type="ECO:0000313" key="9">
    <source>
        <dbReference type="Proteomes" id="UP001058533"/>
    </source>
</evidence>
<feature type="transmembrane region" description="Helical" evidence="6">
    <location>
        <begin position="261"/>
        <end position="278"/>
    </location>
</feature>
<protein>
    <submittedName>
        <fullName evidence="8">MFS transporter</fullName>
    </submittedName>
</protein>
<feature type="transmembrane region" description="Helical" evidence="6">
    <location>
        <begin position="351"/>
        <end position="373"/>
    </location>
</feature>
<keyword evidence="9" id="KW-1185">Reference proteome</keyword>
<feature type="transmembrane region" description="Helical" evidence="6">
    <location>
        <begin position="308"/>
        <end position="331"/>
    </location>
</feature>
<evidence type="ECO:0000256" key="1">
    <source>
        <dbReference type="ARBA" id="ARBA00004141"/>
    </source>
</evidence>
<dbReference type="InterPro" id="IPR036259">
    <property type="entry name" value="MFS_trans_sf"/>
</dbReference>
<dbReference type="PANTHER" id="PTHR19432:SF35">
    <property type="entry name" value="SOLUTE CARRIER FAMILY 45 MEMBER 3 ISOFORM X1"/>
    <property type="match status" value="1"/>
</dbReference>
<feature type="transmembrane region" description="Helical" evidence="6">
    <location>
        <begin position="12"/>
        <end position="31"/>
    </location>
</feature>
<dbReference type="PROSITE" id="PS50850">
    <property type="entry name" value="MFS"/>
    <property type="match status" value="1"/>
</dbReference>
<dbReference type="Gene3D" id="1.20.1250.20">
    <property type="entry name" value="MFS general substrate transporter like domains"/>
    <property type="match status" value="1"/>
</dbReference>
<evidence type="ECO:0000256" key="2">
    <source>
        <dbReference type="ARBA" id="ARBA00022448"/>
    </source>
</evidence>
<evidence type="ECO:0000256" key="3">
    <source>
        <dbReference type="ARBA" id="ARBA00022692"/>
    </source>
</evidence>
<feature type="transmembrane region" description="Helical" evidence="6">
    <location>
        <begin position="439"/>
        <end position="467"/>
    </location>
</feature>
<sequence length="494" mass="52813">MTEQGGKPQQGFWGLWSISFGFLGVQIGFALQNANASRIFQALGTPIENLALMWMAAPLTGLLVQPIIGHYSDRTWTRLGRRRPYFLVGAILCTVALLFMPNSPAIWAAAITLWILDASLNVTMEPFRAFVGDMLRRAQRPTGYAFQTAFIGVGAVIASLAPYVLTEFGVPNVAPEGQIPDTVRFSFYIGAAALLLAVLWTVFGTREYSPEQLAIYAVADGELPPPPHHVPTTTPATGPYWLVGGLLAALAAFALSLKPEAYLVSIGLVAFGVAQIVSRRLIAAGRGDNLLSHVVNDLATMPETMRRLALVQFFTWGALFILWIYSVPVVAQNAFGTDDPASAAYNQAGNWVGVLFAIYSGVAAICAFALPLLSKALGPVRTHMIALSAGATGFVGLFVIRDATLLIAAMIGIGIAWASILTMPYVILANTLPQHKLGVYMGIFNFFVVLPQLIVAALMGALIDAAFPTEPGYTMLIAAAVMAVAVLAMLRVKV</sequence>
<feature type="transmembrane region" description="Helical" evidence="6">
    <location>
        <begin position="380"/>
        <end position="400"/>
    </location>
</feature>
<dbReference type="RefSeq" id="WP_256506324.1">
    <property type="nucleotide sequence ID" value="NZ_CP101740.1"/>
</dbReference>
<gene>
    <name evidence="8" type="ORF">NMP03_15180</name>
</gene>
<feature type="domain" description="Major facilitator superfamily (MFS) profile" evidence="7">
    <location>
        <begin position="304"/>
        <end position="494"/>
    </location>
</feature>
<evidence type="ECO:0000256" key="4">
    <source>
        <dbReference type="ARBA" id="ARBA00022989"/>
    </source>
</evidence>
<keyword evidence="2" id="KW-0813">Transport</keyword>